<proteinExistence type="predicted"/>
<dbReference type="EMBL" id="BQKI01000075">
    <property type="protein sequence ID" value="GJN20551.1"/>
    <property type="molecule type" value="Genomic_DNA"/>
</dbReference>
<dbReference type="InterPro" id="IPR036691">
    <property type="entry name" value="Endo/exonu/phosph_ase_sf"/>
</dbReference>
<dbReference type="Proteomes" id="UP001054889">
    <property type="component" value="Unassembled WGS sequence"/>
</dbReference>
<organism evidence="1 2">
    <name type="scientific">Eleusine coracana subsp. coracana</name>
    <dbReference type="NCBI Taxonomy" id="191504"/>
    <lineage>
        <taxon>Eukaryota</taxon>
        <taxon>Viridiplantae</taxon>
        <taxon>Streptophyta</taxon>
        <taxon>Embryophyta</taxon>
        <taxon>Tracheophyta</taxon>
        <taxon>Spermatophyta</taxon>
        <taxon>Magnoliopsida</taxon>
        <taxon>Liliopsida</taxon>
        <taxon>Poales</taxon>
        <taxon>Poaceae</taxon>
        <taxon>PACMAD clade</taxon>
        <taxon>Chloridoideae</taxon>
        <taxon>Cynodonteae</taxon>
        <taxon>Eleusininae</taxon>
        <taxon>Eleusine</taxon>
    </lineage>
</organism>
<accession>A0AAV5EEG2</accession>
<keyword evidence="2" id="KW-1185">Reference proteome</keyword>
<evidence type="ECO:0008006" key="3">
    <source>
        <dbReference type="Google" id="ProtNLM"/>
    </source>
</evidence>
<reference evidence="1" key="2">
    <citation type="submission" date="2021-12" db="EMBL/GenBank/DDBJ databases">
        <title>Resequencing data analysis of finger millet.</title>
        <authorList>
            <person name="Hatakeyama M."/>
            <person name="Aluri S."/>
            <person name="Balachadran M.T."/>
            <person name="Sivarajan S.R."/>
            <person name="Poveda L."/>
            <person name="Shimizu-Inatsugi R."/>
            <person name="Schlapbach R."/>
            <person name="Sreeman S.M."/>
            <person name="Shimizu K.K."/>
        </authorList>
    </citation>
    <scope>NUCLEOTIDE SEQUENCE</scope>
</reference>
<sequence>MANHLARLMVSTKAQVIFVSKTRSSCINRSHLINRFSVIDSYVVPANGQSGGLWFMWNDDITITVVQSSHHLILAQGVYIPSNQNFNLVCMYRDPYHLKTNEIWEEVSTFVLDNPNTPTFCMGDLNNIMHVNEKSGPSPANAARIRNFCCLVKDCGFFDLGYNGLAYSWTNKRFTTNPTFQ</sequence>
<evidence type="ECO:0000313" key="1">
    <source>
        <dbReference type="EMBL" id="GJN20551.1"/>
    </source>
</evidence>
<dbReference type="PANTHER" id="PTHR35218:SF9">
    <property type="entry name" value="ENDONUCLEASE_EXONUCLEASE_PHOSPHATASE DOMAIN-CONTAINING PROTEIN"/>
    <property type="match status" value="1"/>
</dbReference>
<dbReference type="Gene3D" id="3.60.10.10">
    <property type="entry name" value="Endonuclease/exonuclease/phosphatase"/>
    <property type="match status" value="1"/>
</dbReference>
<gene>
    <name evidence="1" type="primary">gb07943</name>
    <name evidence="1" type="ORF">PR202_gb07943</name>
</gene>
<comment type="caution">
    <text evidence="1">The sequence shown here is derived from an EMBL/GenBank/DDBJ whole genome shotgun (WGS) entry which is preliminary data.</text>
</comment>
<protein>
    <recommendedName>
        <fullName evidence="3">Endonuclease/exonuclease/phosphatase domain-containing protein</fullName>
    </recommendedName>
</protein>
<dbReference type="SUPFAM" id="SSF56219">
    <property type="entry name" value="DNase I-like"/>
    <property type="match status" value="1"/>
</dbReference>
<name>A0AAV5EEG2_ELECO</name>
<reference evidence="1" key="1">
    <citation type="journal article" date="2018" name="DNA Res.">
        <title>Multiple hybrid de novo genome assembly of finger millet, an orphan allotetraploid crop.</title>
        <authorList>
            <person name="Hatakeyama M."/>
            <person name="Aluri S."/>
            <person name="Balachadran M.T."/>
            <person name="Sivarajan S.R."/>
            <person name="Patrignani A."/>
            <person name="Gruter S."/>
            <person name="Poveda L."/>
            <person name="Shimizu-Inatsugi R."/>
            <person name="Baeten J."/>
            <person name="Francoijs K.J."/>
            <person name="Nataraja K.N."/>
            <person name="Reddy Y.A.N."/>
            <person name="Phadnis S."/>
            <person name="Ravikumar R.L."/>
            <person name="Schlapbach R."/>
            <person name="Sreeman S.M."/>
            <person name="Shimizu K.K."/>
        </authorList>
    </citation>
    <scope>NUCLEOTIDE SEQUENCE</scope>
</reference>
<dbReference type="AlphaFoldDB" id="A0AAV5EEG2"/>
<dbReference type="PANTHER" id="PTHR35218">
    <property type="entry name" value="RNASE H DOMAIN-CONTAINING PROTEIN"/>
    <property type="match status" value="1"/>
</dbReference>
<evidence type="ECO:0000313" key="2">
    <source>
        <dbReference type="Proteomes" id="UP001054889"/>
    </source>
</evidence>